<feature type="compositionally biased region" description="Polar residues" evidence="1">
    <location>
        <begin position="1"/>
        <end position="13"/>
    </location>
</feature>
<dbReference type="EMBL" id="FRAQ01000001">
    <property type="protein sequence ID" value="SHK11183.1"/>
    <property type="molecule type" value="Genomic_DNA"/>
</dbReference>
<dbReference type="Proteomes" id="UP000184497">
    <property type="component" value="Unassembled WGS sequence"/>
</dbReference>
<dbReference type="Pfam" id="PF11067">
    <property type="entry name" value="DUF2868"/>
    <property type="match status" value="1"/>
</dbReference>
<gene>
    <name evidence="3" type="ORF">SAMN05216369_0479</name>
</gene>
<sequence>MDKRQQAQTNHYQNGKAGGQRANWLMPEHLPDSTCFAAQAPRLIGCTLAFQALALVILQQSSGSVSFVGIVNPETAHADAPPAWRGLIETHIVGAKQGPYFLGFVIRHVAQIHQMVGHEGSLSGIGQGNADILTPKTHIPNSLPEPFMTDHSLRLLLDFDACAQRDQGQAPAFLHRRDRKFALTCEQQGVTPGPDRWLAHINHLSGPGAGSSAAEQTLRFWRRINSGFMATGAAFGLLTMLGLLFYDGGQRINVTVILAFVAFQLLLALLTTMQSLAGWQPWRGLLRRFRNTPESTVSTRLQPVLMAQAAQLGGLFFATAGLATLLVMVVLQDLAFGWSTTLDTDANSYYRMTSVVAAPWAWLWPAAAPDFALVEATRFFRATTGEGSVNPARWGQWWPFIAMLWMTWALLPRLVLSVLAGVLIRRKARQLLASHPALRTLMYRMETPALDTGNEHNDASDLPDTETHVSLQPLPDARIVLCWAGAGDPELPDALSTGKSLVARAGGRMTLEEDRQTLEQVASQLARKPRLPVLLVTRSWEPPTGELDDFLASARELWPKGSQIVLVPLATHVEREPDVHQVQQWLRFAGRAGPEFIAVSLIPAYGIVPDIDGGVIE</sequence>
<evidence type="ECO:0000256" key="2">
    <source>
        <dbReference type="SAM" id="Phobius"/>
    </source>
</evidence>
<feature type="transmembrane region" description="Helical" evidence="2">
    <location>
        <begin position="227"/>
        <end position="246"/>
    </location>
</feature>
<keyword evidence="2" id="KW-1133">Transmembrane helix</keyword>
<proteinExistence type="predicted"/>
<feature type="transmembrane region" description="Helical" evidence="2">
    <location>
        <begin position="252"/>
        <end position="279"/>
    </location>
</feature>
<dbReference type="STRING" id="564117.SAMN05216369_0479"/>
<name>A0A1M6PTA7_9GAMM</name>
<accession>A0A1M6PTA7</accession>
<evidence type="ECO:0000256" key="1">
    <source>
        <dbReference type="SAM" id="MobiDB-lite"/>
    </source>
</evidence>
<dbReference type="InterPro" id="IPR021296">
    <property type="entry name" value="DUF2868"/>
</dbReference>
<evidence type="ECO:0000313" key="3">
    <source>
        <dbReference type="EMBL" id="SHK11183.1"/>
    </source>
</evidence>
<protein>
    <recommendedName>
        <fullName evidence="5">DUF2868 domain-containing protein</fullName>
    </recommendedName>
</protein>
<dbReference type="AlphaFoldDB" id="A0A1M6PTA7"/>
<keyword evidence="2" id="KW-0472">Membrane</keyword>
<organism evidence="3 4">
    <name type="scientific">Marinobacter antarcticus</name>
    <dbReference type="NCBI Taxonomy" id="564117"/>
    <lineage>
        <taxon>Bacteria</taxon>
        <taxon>Pseudomonadati</taxon>
        <taxon>Pseudomonadota</taxon>
        <taxon>Gammaproteobacteria</taxon>
        <taxon>Pseudomonadales</taxon>
        <taxon>Marinobacteraceae</taxon>
        <taxon>Marinobacter</taxon>
    </lineage>
</organism>
<feature type="transmembrane region" description="Helical" evidence="2">
    <location>
        <begin position="309"/>
        <end position="331"/>
    </location>
</feature>
<reference evidence="4" key="1">
    <citation type="submission" date="2016-11" db="EMBL/GenBank/DDBJ databases">
        <authorList>
            <person name="Varghese N."/>
            <person name="Submissions S."/>
        </authorList>
    </citation>
    <scope>NUCLEOTIDE SEQUENCE [LARGE SCALE GENOMIC DNA]</scope>
    <source>
        <strain evidence="4">CGMCC 1.10835</strain>
    </source>
</reference>
<evidence type="ECO:0008006" key="5">
    <source>
        <dbReference type="Google" id="ProtNLM"/>
    </source>
</evidence>
<feature type="transmembrane region" description="Helical" evidence="2">
    <location>
        <begin position="397"/>
        <end position="424"/>
    </location>
</feature>
<keyword evidence="4" id="KW-1185">Reference proteome</keyword>
<keyword evidence="2" id="KW-0812">Transmembrane</keyword>
<evidence type="ECO:0000313" key="4">
    <source>
        <dbReference type="Proteomes" id="UP000184497"/>
    </source>
</evidence>
<feature type="region of interest" description="Disordered" evidence="1">
    <location>
        <begin position="1"/>
        <end position="20"/>
    </location>
</feature>